<gene>
    <name evidence="6" type="ORF">MKS91_00385</name>
</gene>
<dbReference type="InterPro" id="IPR029026">
    <property type="entry name" value="tRNA_m1G_MTases_N"/>
</dbReference>
<proteinExistence type="inferred from homology"/>
<keyword evidence="4" id="KW-0949">S-adenosyl-L-methionine</keyword>
<dbReference type="PANTHER" id="PTHR42786:SF2">
    <property type="entry name" value="TRNA (CYTIDINE_URIDINE-2'-O-)-METHYLTRANSFERASE TRMJ"/>
    <property type="match status" value="1"/>
</dbReference>
<evidence type="ECO:0000256" key="4">
    <source>
        <dbReference type="ARBA" id="ARBA00022691"/>
    </source>
</evidence>
<keyword evidence="2" id="KW-0489">Methyltransferase</keyword>
<comment type="similarity">
    <text evidence="1">Belongs to the class IV-like SAM-binding methyltransferase superfamily. RNA methyltransferase TrmH family.</text>
</comment>
<dbReference type="CDD" id="cd18093">
    <property type="entry name" value="SpoU-like_TrmJ"/>
    <property type="match status" value="1"/>
</dbReference>
<dbReference type="InterPro" id="IPR001537">
    <property type="entry name" value="SpoU_MeTrfase"/>
</dbReference>
<dbReference type="InterPro" id="IPR004384">
    <property type="entry name" value="RNA_MeTrfase_TrmJ/LasT"/>
</dbReference>
<dbReference type="Proteomes" id="UP001320768">
    <property type="component" value="Unassembled WGS sequence"/>
</dbReference>
<dbReference type="PIRSF" id="PIRSF004808">
    <property type="entry name" value="LasT"/>
    <property type="match status" value="1"/>
</dbReference>
<evidence type="ECO:0000256" key="2">
    <source>
        <dbReference type="ARBA" id="ARBA00022603"/>
    </source>
</evidence>
<dbReference type="Gene3D" id="1.10.8.590">
    <property type="match status" value="1"/>
</dbReference>
<keyword evidence="7" id="KW-1185">Reference proteome</keyword>
<feature type="domain" description="tRNA/rRNA methyltransferase SpoU type" evidence="5">
    <location>
        <begin position="3"/>
        <end position="148"/>
    </location>
</feature>
<dbReference type="RefSeq" id="WP_258568868.1">
    <property type="nucleotide sequence ID" value="NZ_JAKUDN010000001.1"/>
</dbReference>
<organism evidence="6 7">
    <name type="scientific">Candidatus Synchoanobacter obligatus</name>
    <dbReference type="NCBI Taxonomy" id="2919597"/>
    <lineage>
        <taxon>Bacteria</taxon>
        <taxon>Pseudomonadati</taxon>
        <taxon>Pseudomonadota</taxon>
        <taxon>Gammaproteobacteria</taxon>
        <taxon>Candidatus Comchoanobacterales</taxon>
        <taxon>Candidatus Comchoanobacteraceae</taxon>
        <taxon>Candidatus Synchoanobacter</taxon>
    </lineage>
</organism>
<dbReference type="Pfam" id="PF00588">
    <property type="entry name" value="SpoU_methylase"/>
    <property type="match status" value="1"/>
</dbReference>
<dbReference type="Gene3D" id="3.40.1280.10">
    <property type="match status" value="1"/>
</dbReference>
<accession>A0ABT1L4G1</accession>
<keyword evidence="3" id="KW-0808">Transferase</keyword>
<dbReference type="PANTHER" id="PTHR42786">
    <property type="entry name" value="TRNA/RRNA METHYLTRANSFERASE"/>
    <property type="match status" value="1"/>
</dbReference>
<dbReference type="InterPro" id="IPR029028">
    <property type="entry name" value="Alpha/beta_knot_MTases"/>
</dbReference>
<evidence type="ECO:0000256" key="1">
    <source>
        <dbReference type="ARBA" id="ARBA00007228"/>
    </source>
</evidence>
<reference evidence="6 7" key="1">
    <citation type="journal article" date="2022" name="Nat. Microbiol.">
        <title>The microbiome of a bacterivorous marine choanoflagellate contains a resource-demanding obligate bacterial associate.</title>
        <authorList>
            <person name="Needham D.M."/>
            <person name="Poirier C."/>
            <person name="Bachy C."/>
            <person name="George E.E."/>
            <person name="Wilken S."/>
            <person name="Yung C.C.M."/>
            <person name="Limardo A.J."/>
            <person name="Morando M."/>
            <person name="Sudek L."/>
            <person name="Malmstrom R.R."/>
            <person name="Keeling P.J."/>
            <person name="Santoro A.E."/>
            <person name="Worden A.Z."/>
        </authorList>
    </citation>
    <scope>NUCLEOTIDE SEQUENCE [LARGE SCALE GENOMIC DNA]</scope>
    <source>
        <strain evidence="6 7">Comchoano-2</strain>
    </source>
</reference>
<protein>
    <recommendedName>
        <fullName evidence="5">tRNA/rRNA methyltransferase SpoU type domain-containing protein</fullName>
    </recommendedName>
</protein>
<dbReference type="SUPFAM" id="SSF75217">
    <property type="entry name" value="alpha/beta knot"/>
    <property type="match status" value="1"/>
</dbReference>
<sequence length="219" mass="24259">MPITIVLEHTSHPGNIGACARAMHTMGIEHLTLLNPCEITEEAYVRARSGKAILEQATIISSAKELGHYHAIYGTTSRHRSLHLPVYSSRAIGPMIGQEAHLNVAILFGNETNGLSNELLHLCQAIIEIPATKGNSLNLSHAVQIICYELSQTPVQTSEDVYATLSDRLKFLAWLEQYHQDTDFLLPHTLTRIQNITNKAKLTPEELRLLYSLVSASKS</sequence>
<comment type="caution">
    <text evidence="6">The sequence shown here is derived from an EMBL/GenBank/DDBJ whole genome shotgun (WGS) entry which is preliminary data.</text>
</comment>
<dbReference type="EMBL" id="JAKUDN010000001">
    <property type="protein sequence ID" value="MCP8351753.1"/>
    <property type="molecule type" value="Genomic_DNA"/>
</dbReference>
<evidence type="ECO:0000313" key="7">
    <source>
        <dbReference type="Proteomes" id="UP001320768"/>
    </source>
</evidence>
<name>A0ABT1L4G1_9GAMM</name>
<evidence type="ECO:0000256" key="3">
    <source>
        <dbReference type="ARBA" id="ARBA00022679"/>
    </source>
</evidence>
<evidence type="ECO:0000313" key="6">
    <source>
        <dbReference type="EMBL" id="MCP8351753.1"/>
    </source>
</evidence>
<evidence type="ECO:0000259" key="5">
    <source>
        <dbReference type="Pfam" id="PF00588"/>
    </source>
</evidence>